<accession>A0A918WLI2</accession>
<evidence type="ECO:0000256" key="1">
    <source>
        <dbReference type="ARBA" id="ARBA00004418"/>
    </source>
</evidence>
<name>A0A918WLI2_9BACT</name>
<dbReference type="Gene3D" id="3.40.190.10">
    <property type="entry name" value="Periplasmic binding protein-like II"/>
    <property type="match status" value="2"/>
</dbReference>
<proteinExistence type="inferred from homology"/>
<reference evidence="5" key="1">
    <citation type="journal article" date="2014" name="Int. J. Syst. Evol. Microbiol.">
        <title>Complete genome sequence of Corynebacterium casei LMG S-19264T (=DSM 44701T), isolated from a smear-ripened cheese.</title>
        <authorList>
            <consortium name="US DOE Joint Genome Institute (JGI-PGF)"/>
            <person name="Walter F."/>
            <person name="Albersmeier A."/>
            <person name="Kalinowski J."/>
            <person name="Ruckert C."/>
        </authorList>
    </citation>
    <scope>NUCLEOTIDE SEQUENCE</scope>
    <source>
        <strain evidence="5">KCTC 12988</strain>
    </source>
</reference>
<comment type="similarity">
    <text evidence="2">Belongs to the bacterial solute-binding protein SsuA/TauA family.</text>
</comment>
<gene>
    <name evidence="5" type="ORF">GCM10007100_25180</name>
</gene>
<evidence type="ECO:0000313" key="6">
    <source>
        <dbReference type="Proteomes" id="UP000644507"/>
    </source>
</evidence>
<keyword evidence="6" id="KW-1185">Reference proteome</keyword>
<dbReference type="Pfam" id="PF09084">
    <property type="entry name" value="NMT1"/>
    <property type="match status" value="1"/>
</dbReference>
<dbReference type="CDD" id="cd13563">
    <property type="entry name" value="PBP2_SsuA_like_6"/>
    <property type="match status" value="1"/>
</dbReference>
<dbReference type="PANTHER" id="PTHR30024:SF47">
    <property type="entry name" value="TAURINE-BINDING PERIPLASMIC PROTEIN"/>
    <property type="match status" value="1"/>
</dbReference>
<dbReference type="AlphaFoldDB" id="A0A918WLI2"/>
<comment type="subcellular location">
    <subcellularLocation>
        <location evidence="1">Periplasm</location>
    </subcellularLocation>
</comment>
<feature type="domain" description="SsuA/THI5-like" evidence="4">
    <location>
        <begin position="36"/>
        <end position="217"/>
    </location>
</feature>
<organism evidence="5 6">
    <name type="scientific">Roseibacillus persicicus</name>
    <dbReference type="NCBI Taxonomy" id="454148"/>
    <lineage>
        <taxon>Bacteria</taxon>
        <taxon>Pseudomonadati</taxon>
        <taxon>Verrucomicrobiota</taxon>
        <taxon>Verrucomicrobiia</taxon>
        <taxon>Verrucomicrobiales</taxon>
        <taxon>Verrucomicrobiaceae</taxon>
        <taxon>Roseibacillus</taxon>
    </lineage>
</organism>
<keyword evidence="3" id="KW-0732">Signal</keyword>
<sequence length="318" mass="34838">MLCGALAMGLSGFAPADTLKIGYSDWPGWVAWEIGIKKGWFKEAGVDVEFEWMDYVASMEAYGAGQIDAVCMTNGDALVTGATAKPSVCIVINDYSNGNDMVVGQPGIESMKDMKGKKIALEEGFVPHLLVLKGLEAAGMSESDIEIVNTPTDETPSVLASKKVDAICAWQPSSGTALKEVEGSKPIYTSAEAPGLIYDCLFVSPETLKSNREDWVKVAKVWYKIVDFLKDEDNIDEALEILSGRVNVKPDEYEPFLDGTYIMTMEEALKVWEEGEGLKSIYGSTKISDDFNVKYEVYEKPLEIGVYLDPSITKEIAK</sequence>
<dbReference type="GO" id="GO:0042597">
    <property type="term" value="C:periplasmic space"/>
    <property type="evidence" value="ECO:0007669"/>
    <property type="project" value="UniProtKB-SubCell"/>
</dbReference>
<reference evidence="5" key="2">
    <citation type="submission" date="2020-09" db="EMBL/GenBank/DDBJ databases">
        <authorList>
            <person name="Sun Q."/>
            <person name="Kim S."/>
        </authorList>
    </citation>
    <scope>NUCLEOTIDE SEQUENCE</scope>
    <source>
        <strain evidence="5">KCTC 12988</strain>
    </source>
</reference>
<dbReference type="PANTHER" id="PTHR30024">
    <property type="entry name" value="ALIPHATIC SULFONATES-BINDING PROTEIN-RELATED"/>
    <property type="match status" value="1"/>
</dbReference>
<comment type="caution">
    <text evidence="5">The sequence shown here is derived from an EMBL/GenBank/DDBJ whole genome shotgun (WGS) entry which is preliminary data.</text>
</comment>
<evidence type="ECO:0000313" key="5">
    <source>
        <dbReference type="EMBL" id="GHC57215.1"/>
    </source>
</evidence>
<evidence type="ECO:0000259" key="4">
    <source>
        <dbReference type="Pfam" id="PF09084"/>
    </source>
</evidence>
<dbReference type="InterPro" id="IPR015168">
    <property type="entry name" value="SsuA/THI5"/>
</dbReference>
<protein>
    <submittedName>
        <fullName evidence="5">ABC transporter substrate-binding protein</fullName>
    </submittedName>
</protein>
<evidence type="ECO:0000256" key="3">
    <source>
        <dbReference type="ARBA" id="ARBA00022729"/>
    </source>
</evidence>
<dbReference type="EMBL" id="BMXI01000010">
    <property type="protein sequence ID" value="GHC57215.1"/>
    <property type="molecule type" value="Genomic_DNA"/>
</dbReference>
<dbReference type="Proteomes" id="UP000644507">
    <property type="component" value="Unassembled WGS sequence"/>
</dbReference>
<evidence type="ECO:0000256" key="2">
    <source>
        <dbReference type="ARBA" id="ARBA00010742"/>
    </source>
</evidence>
<dbReference type="SUPFAM" id="SSF53850">
    <property type="entry name" value="Periplasmic binding protein-like II"/>
    <property type="match status" value="1"/>
</dbReference>